<dbReference type="Gene3D" id="3.40.50.720">
    <property type="entry name" value="NAD(P)-binding Rossmann-like Domain"/>
    <property type="match status" value="1"/>
</dbReference>
<protein>
    <recommendedName>
        <fullName evidence="3">NmrA-like domain-containing protein</fullName>
    </recommendedName>
</protein>
<dbReference type="InterPro" id="IPR051164">
    <property type="entry name" value="NmrA-like_oxidored"/>
</dbReference>
<comment type="caution">
    <text evidence="4">The sequence shown here is derived from an EMBL/GenBank/DDBJ whole genome shotgun (WGS) entry which is preliminary data.</text>
</comment>
<dbReference type="CDD" id="cd05251">
    <property type="entry name" value="NmrA_like_SDR_a"/>
    <property type="match status" value="1"/>
</dbReference>
<evidence type="ECO:0000313" key="4">
    <source>
        <dbReference type="EMBL" id="KAK5949943.1"/>
    </source>
</evidence>
<dbReference type="PANTHER" id="PTHR42748">
    <property type="entry name" value="NITROGEN METABOLITE REPRESSION PROTEIN NMRA FAMILY MEMBER"/>
    <property type="match status" value="1"/>
</dbReference>
<sequence>MSKLLTVFGATGNQGGSVIKTVLGHAQLSKTYKIRAITRDATKPAAVSLKEQGVEVVNADLNDAQSVSKAVEGSSVVFGVTNFWETMNIDTEIKQGKAIVDASKAANVERLIWSSLVHVTKATGGKITAVKHFDGKAEIEEYARSVGVPGTYFMPAMFMSGIMQAIRKGDNGEYAMNVPFAADLKIPLIDPATDTGVFVAAILLNMQDTLNKRIAAASGYFTPSQLVEDFQAATSQKAQLNTLPMDMWASFLPEVVRAELRGNFELIIDPGYFAGEPADAVEKGLDLVAKSELRKPISWKDYAAKNFQA</sequence>
<feature type="domain" description="NmrA-like" evidence="3">
    <location>
        <begin position="1"/>
        <end position="302"/>
    </location>
</feature>
<evidence type="ECO:0000256" key="1">
    <source>
        <dbReference type="ARBA" id="ARBA00006328"/>
    </source>
</evidence>
<accession>A0AAN8EEX8</accession>
<evidence type="ECO:0000256" key="2">
    <source>
        <dbReference type="ARBA" id="ARBA00022857"/>
    </source>
</evidence>
<dbReference type="SUPFAM" id="SSF51735">
    <property type="entry name" value="NAD(P)-binding Rossmann-fold domains"/>
    <property type="match status" value="1"/>
</dbReference>
<dbReference type="AlphaFoldDB" id="A0AAN8EEX8"/>
<dbReference type="EMBL" id="JAKLMC020000030">
    <property type="protein sequence ID" value="KAK5949943.1"/>
    <property type="molecule type" value="Genomic_DNA"/>
</dbReference>
<organism evidence="4 5">
    <name type="scientific">Knufia fluminis</name>
    <dbReference type="NCBI Taxonomy" id="191047"/>
    <lineage>
        <taxon>Eukaryota</taxon>
        <taxon>Fungi</taxon>
        <taxon>Dikarya</taxon>
        <taxon>Ascomycota</taxon>
        <taxon>Pezizomycotina</taxon>
        <taxon>Eurotiomycetes</taxon>
        <taxon>Chaetothyriomycetidae</taxon>
        <taxon>Chaetothyriales</taxon>
        <taxon>Trichomeriaceae</taxon>
        <taxon>Knufia</taxon>
    </lineage>
</organism>
<dbReference type="InterPro" id="IPR008030">
    <property type="entry name" value="NmrA-like"/>
</dbReference>
<evidence type="ECO:0000259" key="3">
    <source>
        <dbReference type="Pfam" id="PF05368"/>
    </source>
</evidence>
<dbReference type="GO" id="GO:0005634">
    <property type="term" value="C:nucleus"/>
    <property type="evidence" value="ECO:0007669"/>
    <property type="project" value="TreeGrafter"/>
</dbReference>
<dbReference type="Gene3D" id="3.90.25.10">
    <property type="entry name" value="UDP-galactose 4-epimerase, domain 1"/>
    <property type="match status" value="1"/>
</dbReference>
<dbReference type="InterPro" id="IPR036291">
    <property type="entry name" value="NAD(P)-bd_dom_sf"/>
</dbReference>
<keyword evidence="5" id="KW-1185">Reference proteome</keyword>
<proteinExistence type="inferred from homology"/>
<keyword evidence="2" id="KW-0521">NADP</keyword>
<dbReference type="PANTHER" id="PTHR42748:SF31">
    <property type="entry name" value="NMRA-LIKE DOMAIN-CONTAINING PROTEIN-RELATED"/>
    <property type="match status" value="1"/>
</dbReference>
<evidence type="ECO:0000313" key="5">
    <source>
        <dbReference type="Proteomes" id="UP001316803"/>
    </source>
</evidence>
<dbReference type="Pfam" id="PF05368">
    <property type="entry name" value="NmrA"/>
    <property type="match status" value="1"/>
</dbReference>
<comment type="similarity">
    <text evidence="1">Belongs to the NmrA-type oxidoreductase family.</text>
</comment>
<reference evidence="4 5" key="1">
    <citation type="submission" date="2022-12" db="EMBL/GenBank/DDBJ databases">
        <title>Genomic features and morphological characterization of a novel Knufia sp. strain isolated from spacecraft assembly facility.</title>
        <authorList>
            <person name="Teixeira M."/>
            <person name="Chander A.M."/>
            <person name="Stajich J.E."/>
            <person name="Venkateswaran K."/>
        </authorList>
    </citation>
    <scope>NUCLEOTIDE SEQUENCE [LARGE SCALE GENOMIC DNA]</scope>
    <source>
        <strain evidence="4 5">FJI-L2-BK-P2</strain>
    </source>
</reference>
<gene>
    <name evidence="4" type="ORF">OHC33_008904</name>
</gene>
<dbReference type="Proteomes" id="UP001316803">
    <property type="component" value="Unassembled WGS sequence"/>
</dbReference>
<name>A0AAN8EEX8_9EURO</name>